<organism evidence="3 4">
    <name type="scientific">Natronorubrum aibiense</name>
    <dbReference type="NCBI Taxonomy" id="348826"/>
    <lineage>
        <taxon>Archaea</taxon>
        <taxon>Methanobacteriati</taxon>
        <taxon>Methanobacteriota</taxon>
        <taxon>Stenosarchaea group</taxon>
        <taxon>Halobacteria</taxon>
        <taxon>Halobacteriales</taxon>
        <taxon>Natrialbaceae</taxon>
        <taxon>Natronorubrum</taxon>
    </lineage>
</organism>
<dbReference type="RefSeq" id="WP_152942081.1">
    <property type="nucleotide sequence ID" value="NZ_CP045488.1"/>
</dbReference>
<feature type="transmembrane region" description="Helical" evidence="2">
    <location>
        <begin position="193"/>
        <end position="211"/>
    </location>
</feature>
<evidence type="ECO:0000313" key="4">
    <source>
        <dbReference type="Proteomes" id="UP000326170"/>
    </source>
</evidence>
<feature type="transmembrane region" description="Helical" evidence="2">
    <location>
        <begin position="461"/>
        <end position="485"/>
    </location>
</feature>
<reference evidence="3 4" key="1">
    <citation type="journal article" date="2007" name="Int. J. Syst. Evol. Microbiol.">
        <title>Natronorubrum sulfidifaciens sp. nov., an extremely haloalkaliphilic archaeon isolated from Aiding salt lake in Xin-Jiang, China.</title>
        <authorList>
            <person name="Cui H.L."/>
            <person name="Tohty D."/>
            <person name="Liu H.C."/>
            <person name="Liu S.J."/>
            <person name="Oren A."/>
            <person name="Zhou P.J."/>
        </authorList>
    </citation>
    <scope>NUCLEOTIDE SEQUENCE [LARGE SCALE GENOMIC DNA]</scope>
    <source>
        <strain evidence="3 4">7-3</strain>
    </source>
</reference>
<feature type="compositionally biased region" description="Basic and acidic residues" evidence="1">
    <location>
        <begin position="1"/>
        <end position="12"/>
    </location>
</feature>
<evidence type="ECO:0008006" key="5">
    <source>
        <dbReference type="Google" id="ProtNLM"/>
    </source>
</evidence>
<feature type="compositionally biased region" description="Acidic residues" evidence="1">
    <location>
        <begin position="14"/>
        <end position="28"/>
    </location>
</feature>
<feature type="transmembrane region" description="Helical" evidence="2">
    <location>
        <begin position="73"/>
        <end position="91"/>
    </location>
</feature>
<dbReference type="Proteomes" id="UP000326170">
    <property type="component" value="Chromosome"/>
</dbReference>
<proteinExistence type="predicted"/>
<sequence>MADRATADRADSDAGGDADDVYVDEDDGERYRASAYVPVAYDNLEPAPTDESSPERGTGGRFRLLDLPKVPKLGHLIGPSAIMLGASLGSGETLFWPGLIAQYGWALYWAFWIGVFTQFVINTEIQRWTLLTGESVFRALDRVHPVWPIVVLALGLVSLGWPGWAASAAQVGATGVGLGDYALSVGSYRLPGWRAFGIGLMVVIWLTYQLTPLVYNVVERIQLVLVALTSVLAVVLFFVAGSVGELGSVPAGAMSIGSLPPETEIAAFLGGVAFAGAGGYLNLSQSLWVREKGYGMGRYQGRIKNPLIGDEPEPVQRDGFAPRNTESNQKRWTAWWRVARLEHFLTFVVGLLAVSTALMAVTAQYASGTDRDAVSMWLYEVAPQLGHFGGVLVYVVLFIALFTTQYAIIESFVRNSADVIYEAYGREAGWDLSRIFWGLLTAFVLWGIAILALPVPVENPFGLLVVGAAMSGLLMWPYTALILLINSRRLPAYAAPGWGRVVAMWWASSFFGYLSVLLLGLTLERDFGLALFRTEVGILGSAPGGSLLWVLFGVVQGYVIVNSAIATYRRRGREPNGLEADDSDWPQ</sequence>
<feature type="transmembrane region" description="Helical" evidence="2">
    <location>
        <begin position="385"/>
        <end position="408"/>
    </location>
</feature>
<evidence type="ECO:0000313" key="3">
    <source>
        <dbReference type="EMBL" id="QFU83298.1"/>
    </source>
</evidence>
<dbReference type="OrthoDB" id="213592at2157"/>
<feature type="transmembrane region" description="Helical" evidence="2">
    <location>
        <begin position="146"/>
        <end position="164"/>
    </location>
</feature>
<protein>
    <recommendedName>
        <fullName evidence="5">Divalent metal cation transporter</fullName>
    </recommendedName>
</protein>
<evidence type="ECO:0000256" key="1">
    <source>
        <dbReference type="SAM" id="MobiDB-lite"/>
    </source>
</evidence>
<dbReference type="GeneID" id="42301881"/>
<feature type="transmembrane region" description="Helical" evidence="2">
    <location>
        <begin position="264"/>
        <end position="283"/>
    </location>
</feature>
<dbReference type="KEGG" id="nas:GCU68_12515"/>
<feature type="transmembrane region" description="Helical" evidence="2">
    <location>
        <begin position="344"/>
        <end position="365"/>
    </location>
</feature>
<name>A0A5P9P589_9EURY</name>
<feature type="transmembrane region" description="Helical" evidence="2">
    <location>
        <begin position="223"/>
        <end position="244"/>
    </location>
</feature>
<keyword evidence="2" id="KW-0812">Transmembrane</keyword>
<evidence type="ECO:0000256" key="2">
    <source>
        <dbReference type="SAM" id="Phobius"/>
    </source>
</evidence>
<dbReference type="EMBL" id="CP045488">
    <property type="protein sequence ID" value="QFU83298.1"/>
    <property type="molecule type" value="Genomic_DNA"/>
</dbReference>
<gene>
    <name evidence="3" type="ORF">GCU68_12515</name>
</gene>
<keyword evidence="2" id="KW-0472">Membrane</keyword>
<feature type="transmembrane region" description="Helical" evidence="2">
    <location>
        <begin position="435"/>
        <end position="455"/>
    </location>
</feature>
<dbReference type="AlphaFoldDB" id="A0A5P9P589"/>
<feature type="transmembrane region" description="Helical" evidence="2">
    <location>
        <begin position="497"/>
        <end position="521"/>
    </location>
</feature>
<feature type="region of interest" description="Disordered" evidence="1">
    <location>
        <begin position="1"/>
        <end position="29"/>
    </location>
</feature>
<accession>A0A5P9P589</accession>
<feature type="transmembrane region" description="Helical" evidence="2">
    <location>
        <begin position="103"/>
        <end position="125"/>
    </location>
</feature>
<dbReference type="NCBIfam" id="NF037982">
    <property type="entry name" value="Nramp_1"/>
    <property type="match status" value="1"/>
</dbReference>
<keyword evidence="2" id="KW-1133">Transmembrane helix</keyword>
<keyword evidence="4" id="KW-1185">Reference proteome</keyword>
<feature type="transmembrane region" description="Helical" evidence="2">
    <location>
        <begin position="541"/>
        <end position="561"/>
    </location>
</feature>